<dbReference type="EMBL" id="MN234169">
    <property type="protein sequence ID" value="QFG08809.1"/>
    <property type="molecule type" value="Genomic_DNA"/>
</dbReference>
<sequence>MTDTNYLEEAKRVARRRRMTFDADFELKVAQLNALIAIAELLKEKN</sequence>
<evidence type="ECO:0000313" key="1">
    <source>
        <dbReference type="EMBL" id="QFG08809.1"/>
    </source>
</evidence>
<reference evidence="1 2" key="1">
    <citation type="submission" date="2019-07" db="EMBL/GenBank/DDBJ databases">
        <authorList>
            <person name="Huang-Queiroz A."/>
            <person name="Cameron N."/>
            <person name="Achayaraj G."/>
            <person name="Adepoju O.W."/>
            <person name="Ahsan E."/>
            <person name="Andoh P.A."/>
            <person name="Avalos H.F."/>
            <person name="Challa S."/>
            <person name="Douglas K.C."/>
            <person name="Foster M.P."/>
            <person name="Guardado-Cruz I.V."/>
            <person name="Harris N.A."/>
            <person name="Hess T.M."/>
            <person name="Hughes J.R."/>
            <person name="James T.J."/>
            <person name="Jimenez S.V."/>
            <person name="Munjwani D.P."/>
            <person name="Nafziger E.H."/>
            <person name="Olowe B.N."/>
            <person name="Owusu H.S."/>
            <person name="Pai V.S."/>
            <person name="Paudel S."/>
            <person name="Sanchez-Lopez J.S."/>
            <person name="Smith R.Q."/>
            <person name="Sossah S.M."/>
            <person name="Vo A.T."/>
            <person name="Bonilla Y.A."/>
            <person name="Do E.N."/>
            <person name="Liu A."/>
            <person name="Okonkwo C."/>
            <person name="Forsyth M.H."/>
            <person name="Saha M.S."/>
            <person name="Warner M.H."/>
            <person name="Garlena R.A."/>
            <person name="Russell D.A."/>
            <person name="Pope W.H."/>
            <person name="Jacobs-Sera D."/>
            <person name="Hatfull G.F."/>
        </authorList>
    </citation>
    <scope>NUCLEOTIDE SEQUENCE [LARGE SCALE GENOMIC DNA]</scope>
</reference>
<gene>
    <name evidence="1" type="primary">46</name>
    <name evidence="1" type="ORF">SEA_NAJI_46</name>
</gene>
<proteinExistence type="predicted"/>
<name>A0A5J6TGD8_BPMD2</name>
<protein>
    <submittedName>
        <fullName evidence="1">Uncharacterized protein</fullName>
    </submittedName>
</protein>
<dbReference type="Proteomes" id="UP000325617">
    <property type="component" value="Genome"/>
</dbReference>
<organism evidence="1 2">
    <name type="scientific">Mycobacterium phage Naji</name>
    <dbReference type="NCBI Taxonomy" id="2599872"/>
    <lineage>
        <taxon>Viruses</taxon>
        <taxon>Duplodnaviria</taxon>
        <taxon>Heunggongvirae</taxon>
        <taxon>Uroviricota</taxon>
        <taxon>Caudoviricetes</taxon>
        <taxon>Fromanvirus</taxon>
        <taxon>Mycobacterium phage D29</taxon>
    </lineage>
</organism>
<evidence type="ECO:0000313" key="2">
    <source>
        <dbReference type="Proteomes" id="UP000325617"/>
    </source>
</evidence>
<accession>A0A5J6TGD8</accession>